<feature type="transmembrane region" description="Helical" evidence="5">
    <location>
        <begin position="51"/>
        <end position="70"/>
    </location>
</feature>
<dbReference type="OrthoDB" id="2412976at2"/>
<evidence type="ECO:0000259" key="6">
    <source>
        <dbReference type="PROSITE" id="PS50850"/>
    </source>
</evidence>
<dbReference type="SUPFAM" id="SSF103473">
    <property type="entry name" value="MFS general substrate transporter"/>
    <property type="match status" value="1"/>
</dbReference>
<proteinExistence type="predicted"/>
<dbReference type="RefSeq" id="WP_131864325.1">
    <property type="nucleotide sequence ID" value="NZ_SMCR01000002.1"/>
</dbReference>
<name>A0A4R3Z006_9GAMM</name>
<feature type="transmembrane region" description="Helical" evidence="5">
    <location>
        <begin position="140"/>
        <end position="163"/>
    </location>
</feature>
<feature type="transmembrane region" description="Helical" evidence="5">
    <location>
        <begin position="476"/>
        <end position="496"/>
    </location>
</feature>
<evidence type="ECO:0000313" key="8">
    <source>
        <dbReference type="Proteomes" id="UP000295719"/>
    </source>
</evidence>
<feature type="transmembrane region" description="Helical" evidence="5">
    <location>
        <begin position="334"/>
        <end position="353"/>
    </location>
</feature>
<dbReference type="PROSITE" id="PS50850">
    <property type="entry name" value="MFS"/>
    <property type="match status" value="1"/>
</dbReference>
<gene>
    <name evidence="7" type="ORF">EDC52_102255</name>
</gene>
<dbReference type="Gene3D" id="1.20.1250.20">
    <property type="entry name" value="MFS general substrate transporter like domains"/>
    <property type="match status" value="1"/>
</dbReference>
<feature type="transmembrane region" description="Helical" evidence="5">
    <location>
        <begin position="12"/>
        <end position="39"/>
    </location>
</feature>
<dbReference type="GO" id="GO:0016020">
    <property type="term" value="C:membrane"/>
    <property type="evidence" value="ECO:0007669"/>
    <property type="project" value="UniProtKB-SubCell"/>
</dbReference>
<dbReference type="Proteomes" id="UP000295719">
    <property type="component" value="Unassembled WGS sequence"/>
</dbReference>
<dbReference type="InterPro" id="IPR020846">
    <property type="entry name" value="MFS_dom"/>
</dbReference>
<keyword evidence="2 5" id="KW-0812">Transmembrane</keyword>
<reference evidence="7 8" key="1">
    <citation type="submission" date="2019-03" db="EMBL/GenBank/DDBJ databases">
        <title>Genomic Encyclopedia of Type Strains, Phase IV (KMG-IV): sequencing the most valuable type-strain genomes for metagenomic binning, comparative biology and taxonomic classification.</title>
        <authorList>
            <person name="Goeker M."/>
        </authorList>
    </citation>
    <scope>NUCLEOTIDE SEQUENCE [LARGE SCALE GENOMIC DNA]</scope>
    <source>
        <strain evidence="7 8">DSM 19580</strain>
    </source>
</reference>
<sequence length="507" mass="53861">MENQFNQPRQTAGMILFGVLLAVFVVPTSISGTAIILPALSAELNTDAATLQWAVNAFNLTFACFTLVWGSLADIFGCKRSFLTGAALYLLASLASWAAPNIYILDICRAIAGMGGAALFSCGSAVLVKAFTGQQRTKAFALFGTTAGLGITFGPTISGWVLAMSDWRNIFLIHAIALFLVLIISSGLPDDSKNNVARKLDATGTVLFILLLSCLMLSITYGAHAGWLSTTTVSLLIAGSVLMAVFCYVERHAQNPIINMRLIKNRRFLGMILIPVVASFAFVPLLTYFPTFLMAVESLSPLKAGLVMLALTGPVLLFPLLAAKWVAKGRSADGVLKISLLLLLAGLTLLWTFSHHHLGLEAMMISLLLVGAGMGLSAGLVDGIALSLVDEHQVGQAAGILNTFRLGSEAIAVAVYGSLLASGIAKAVNGYPELHFTNQTAERRFIADIMSGHADGNAIGTIPLSVTAIYQHAFEFTLSALLAVSVIISLFIVWLIKQRPFLNAKAV</sequence>
<dbReference type="InterPro" id="IPR011701">
    <property type="entry name" value="MFS"/>
</dbReference>
<keyword evidence="8" id="KW-1185">Reference proteome</keyword>
<dbReference type="GO" id="GO:0022857">
    <property type="term" value="F:transmembrane transporter activity"/>
    <property type="evidence" value="ECO:0007669"/>
    <property type="project" value="InterPro"/>
</dbReference>
<dbReference type="CDD" id="cd17321">
    <property type="entry name" value="MFS_MMR_MDR_like"/>
    <property type="match status" value="1"/>
</dbReference>
<organism evidence="7 8">
    <name type="scientific">Biostraticola tofi</name>
    <dbReference type="NCBI Taxonomy" id="466109"/>
    <lineage>
        <taxon>Bacteria</taxon>
        <taxon>Pseudomonadati</taxon>
        <taxon>Pseudomonadota</taxon>
        <taxon>Gammaproteobacteria</taxon>
        <taxon>Enterobacterales</taxon>
        <taxon>Bruguierivoracaceae</taxon>
        <taxon>Biostraticola</taxon>
    </lineage>
</organism>
<evidence type="ECO:0000256" key="1">
    <source>
        <dbReference type="ARBA" id="ARBA00004141"/>
    </source>
</evidence>
<accession>A0A4R3Z006</accession>
<feature type="transmembrane region" description="Helical" evidence="5">
    <location>
        <begin position="110"/>
        <end position="128"/>
    </location>
</feature>
<evidence type="ECO:0000256" key="2">
    <source>
        <dbReference type="ARBA" id="ARBA00022692"/>
    </source>
</evidence>
<evidence type="ECO:0000256" key="5">
    <source>
        <dbReference type="SAM" id="Phobius"/>
    </source>
</evidence>
<feature type="transmembrane region" description="Helical" evidence="5">
    <location>
        <begin position="365"/>
        <end position="389"/>
    </location>
</feature>
<evidence type="ECO:0000256" key="3">
    <source>
        <dbReference type="ARBA" id="ARBA00022989"/>
    </source>
</evidence>
<evidence type="ECO:0000313" key="7">
    <source>
        <dbReference type="EMBL" id="TCV98932.1"/>
    </source>
</evidence>
<feature type="domain" description="Major facilitator superfamily (MFS) profile" evidence="6">
    <location>
        <begin position="15"/>
        <end position="497"/>
    </location>
</feature>
<dbReference type="AlphaFoldDB" id="A0A4R3Z006"/>
<feature type="transmembrane region" description="Helical" evidence="5">
    <location>
        <begin position="268"/>
        <end position="289"/>
    </location>
</feature>
<feature type="transmembrane region" description="Helical" evidence="5">
    <location>
        <begin position="200"/>
        <end position="221"/>
    </location>
</feature>
<dbReference type="Gene3D" id="1.20.1720.10">
    <property type="entry name" value="Multidrug resistance protein D"/>
    <property type="match status" value="1"/>
</dbReference>
<keyword evidence="3 5" id="KW-1133">Transmembrane helix</keyword>
<comment type="subcellular location">
    <subcellularLocation>
        <location evidence="1">Membrane</location>
        <topology evidence="1">Multi-pass membrane protein</topology>
    </subcellularLocation>
</comment>
<dbReference type="Pfam" id="PF07690">
    <property type="entry name" value="MFS_1"/>
    <property type="match status" value="1"/>
</dbReference>
<keyword evidence="4 5" id="KW-0472">Membrane</keyword>
<dbReference type="PANTHER" id="PTHR42718:SF49">
    <property type="entry name" value="EXPORT PROTEIN"/>
    <property type="match status" value="1"/>
</dbReference>
<dbReference type="EMBL" id="SMCR01000002">
    <property type="protein sequence ID" value="TCV98932.1"/>
    <property type="molecule type" value="Genomic_DNA"/>
</dbReference>
<feature type="transmembrane region" description="Helical" evidence="5">
    <location>
        <begin position="410"/>
        <end position="428"/>
    </location>
</feature>
<feature type="transmembrane region" description="Helical" evidence="5">
    <location>
        <begin position="82"/>
        <end position="104"/>
    </location>
</feature>
<protein>
    <submittedName>
        <fullName evidence="7">MFS transporter</fullName>
    </submittedName>
</protein>
<evidence type="ECO:0000256" key="4">
    <source>
        <dbReference type="ARBA" id="ARBA00023136"/>
    </source>
</evidence>
<feature type="transmembrane region" description="Helical" evidence="5">
    <location>
        <begin position="301"/>
        <end position="322"/>
    </location>
</feature>
<dbReference type="InterPro" id="IPR036259">
    <property type="entry name" value="MFS_trans_sf"/>
</dbReference>
<comment type="caution">
    <text evidence="7">The sequence shown here is derived from an EMBL/GenBank/DDBJ whole genome shotgun (WGS) entry which is preliminary data.</text>
</comment>
<feature type="transmembrane region" description="Helical" evidence="5">
    <location>
        <begin position="227"/>
        <end position="248"/>
    </location>
</feature>
<feature type="transmembrane region" description="Helical" evidence="5">
    <location>
        <begin position="169"/>
        <end position="188"/>
    </location>
</feature>
<dbReference type="PANTHER" id="PTHR42718">
    <property type="entry name" value="MAJOR FACILITATOR SUPERFAMILY MULTIDRUG TRANSPORTER MFSC"/>
    <property type="match status" value="1"/>
</dbReference>